<dbReference type="SMART" id="SM00992">
    <property type="entry name" value="YccV-like"/>
    <property type="match status" value="1"/>
</dbReference>
<dbReference type="SUPFAM" id="SSF141255">
    <property type="entry name" value="YccV-like"/>
    <property type="match status" value="1"/>
</dbReference>
<dbReference type="InterPro" id="IPR011722">
    <property type="entry name" value="Hemimethylated_DNA-bd_dom"/>
</dbReference>
<gene>
    <name evidence="2" type="primary">g4564</name>
    <name evidence="2" type="ORF">VP750_LOCUS3890</name>
</gene>
<dbReference type="InterPro" id="IPR036623">
    <property type="entry name" value="Hemimethylated_DNA-bd_sf"/>
</dbReference>
<proteinExistence type="predicted"/>
<evidence type="ECO:0000259" key="1">
    <source>
        <dbReference type="SMART" id="SM00992"/>
    </source>
</evidence>
<dbReference type="PANTHER" id="PTHR31350:SF21">
    <property type="entry name" value="F-BOX ONLY PROTEIN 21"/>
    <property type="match status" value="1"/>
</dbReference>
<keyword evidence="3" id="KW-1185">Reference proteome</keyword>
<dbReference type="Pfam" id="PF13369">
    <property type="entry name" value="Transglut_core2"/>
    <property type="match status" value="1"/>
</dbReference>
<dbReference type="Pfam" id="PF08755">
    <property type="entry name" value="YccV-like"/>
    <property type="match status" value="1"/>
</dbReference>
<feature type="domain" description="Hemimethylated DNA-binding" evidence="1">
    <location>
        <begin position="398"/>
        <end position="506"/>
    </location>
</feature>
<sequence>MASALQMEKEALRHFQKLCFMRTVFQSVRSLRAMGKDVKDLLMHLALEEGWLRAGQRYWACFALRQVASRLSADSMRRLLASDAQQSSRIEDGAILLAQIHYPMLDMSGIPVFLDKLAEELRSRLERKGCTEGPAALAVLSDLLFGRSHGPEGQFAMDEDAASSDSANVHHANLTKRLSQLTVPEYPYGLGLKGESAEYYRPDNSLLPYVLTARRGIPISLAIVHAAVAQRAGLHVECVGMPMHLVNKMGDPDTPDERFVDVFAGGALLTRREMRDMMHRLIDSFSPVYLQPMTLSELYQRMCMNLVHTYRAKPPPATPDILKCVLELLLALSDSPDLRQMHAKECDKLGDFEGVRDFLEYKSPGSSREGDMARALINSEQELAREHSRVIRRPSDGSVKHYVGQIMTHARYHYKGVIYGWDPVCRASEHWMQHMNVDSLSKGRYQPFYNVLVDSDDIPFQTTYVAQENIQPNATVAGNSCPPVLHPEVDRYFEGRCEGASRYEPNTAVRHRYPDDTFECDSPVCCGHHHQ</sequence>
<reference evidence="2 3" key="1">
    <citation type="submission" date="2024-06" db="EMBL/GenBank/DDBJ databases">
        <authorList>
            <person name="Kraege A."/>
            <person name="Thomma B."/>
        </authorList>
    </citation>
    <scope>NUCLEOTIDE SEQUENCE [LARGE SCALE GENOMIC DNA]</scope>
</reference>
<accession>A0ABP1FTA5</accession>
<comment type="caution">
    <text evidence="2">The sequence shown here is derived from an EMBL/GenBank/DDBJ whole genome shotgun (WGS) entry which is preliminary data.</text>
</comment>
<name>A0ABP1FTA5_9CHLO</name>
<protein>
    <submittedName>
        <fullName evidence="2">G4564 protein</fullName>
    </submittedName>
</protein>
<dbReference type="NCBIfam" id="TIGR02097">
    <property type="entry name" value="yccV"/>
    <property type="match status" value="1"/>
</dbReference>
<dbReference type="EMBL" id="CAXHTA020000006">
    <property type="protein sequence ID" value="CAL5222231.1"/>
    <property type="molecule type" value="Genomic_DNA"/>
</dbReference>
<dbReference type="PANTHER" id="PTHR31350">
    <property type="entry name" value="SI:DKEY-261L7.2"/>
    <property type="match status" value="1"/>
</dbReference>
<organism evidence="2 3">
    <name type="scientific">Coccomyxa viridis</name>
    <dbReference type="NCBI Taxonomy" id="1274662"/>
    <lineage>
        <taxon>Eukaryota</taxon>
        <taxon>Viridiplantae</taxon>
        <taxon>Chlorophyta</taxon>
        <taxon>core chlorophytes</taxon>
        <taxon>Trebouxiophyceae</taxon>
        <taxon>Trebouxiophyceae incertae sedis</taxon>
        <taxon>Coccomyxaceae</taxon>
        <taxon>Coccomyxa</taxon>
    </lineage>
</organism>
<evidence type="ECO:0000313" key="3">
    <source>
        <dbReference type="Proteomes" id="UP001497392"/>
    </source>
</evidence>
<evidence type="ECO:0000313" key="2">
    <source>
        <dbReference type="EMBL" id="CAL5222231.1"/>
    </source>
</evidence>
<dbReference type="InterPro" id="IPR032698">
    <property type="entry name" value="SirB1_N"/>
</dbReference>
<dbReference type="Proteomes" id="UP001497392">
    <property type="component" value="Unassembled WGS sequence"/>
</dbReference>
<dbReference type="Gene3D" id="2.30.30.390">
    <property type="entry name" value="Hemimethylated DNA-binding domain"/>
    <property type="match status" value="1"/>
</dbReference>